<evidence type="ECO:0000313" key="3">
    <source>
        <dbReference type="Proteomes" id="UP000192132"/>
    </source>
</evidence>
<organism evidence="2 3">
    <name type="scientific">Alkanindiges hydrocarboniclasticus</name>
    <dbReference type="NCBI Taxonomy" id="1907941"/>
    <lineage>
        <taxon>Bacteria</taxon>
        <taxon>Pseudomonadati</taxon>
        <taxon>Pseudomonadota</taxon>
        <taxon>Gammaproteobacteria</taxon>
        <taxon>Moraxellales</taxon>
        <taxon>Moraxellaceae</taxon>
        <taxon>Alkanindiges</taxon>
    </lineage>
</organism>
<name>A0A1S8CY19_9GAMM</name>
<dbReference type="OrthoDB" id="6072815at2"/>
<comment type="caution">
    <text evidence="2">The sequence shown here is derived from an EMBL/GenBank/DDBJ whole genome shotgun (WGS) entry which is preliminary data.</text>
</comment>
<dbReference type="InterPro" id="IPR018713">
    <property type="entry name" value="MPAB/Lcp_cat_dom"/>
</dbReference>
<evidence type="ECO:0000259" key="1">
    <source>
        <dbReference type="Pfam" id="PF09995"/>
    </source>
</evidence>
<dbReference type="RefSeq" id="WP_076877056.1">
    <property type="nucleotide sequence ID" value="NZ_MLCN01000006.1"/>
</dbReference>
<dbReference type="Pfam" id="PF09995">
    <property type="entry name" value="MPAB_Lcp_cat"/>
    <property type="match status" value="1"/>
</dbReference>
<dbReference type="PANTHER" id="PTHR37539:SF1">
    <property type="entry name" value="ER-BOUND OXYGENASE MPAB_MPAB'_RUBBER OXYGENASE CATALYTIC DOMAIN-CONTAINING PROTEIN"/>
    <property type="match status" value="1"/>
</dbReference>
<dbReference type="STRING" id="1907941.BKE30_02315"/>
<feature type="domain" description="ER-bound oxygenase mpaB/mpaB'/Rubber oxygenase catalytic" evidence="1">
    <location>
        <begin position="136"/>
        <end position="315"/>
    </location>
</feature>
<evidence type="ECO:0000313" key="2">
    <source>
        <dbReference type="EMBL" id="ONG41936.1"/>
    </source>
</evidence>
<dbReference type="Proteomes" id="UP000192132">
    <property type="component" value="Unassembled WGS sequence"/>
</dbReference>
<protein>
    <recommendedName>
        <fullName evidence="1">ER-bound oxygenase mpaB/mpaB'/Rubber oxygenase catalytic domain-containing protein</fullName>
    </recommendedName>
</protein>
<dbReference type="GO" id="GO:0016491">
    <property type="term" value="F:oxidoreductase activity"/>
    <property type="evidence" value="ECO:0007669"/>
    <property type="project" value="InterPro"/>
</dbReference>
<dbReference type="EMBL" id="MLCN01000006">
    <property type="protein sequence ID" value="ONG41936.1"/>
    <property type="molecule type" value="Genomic_DNA"/>
</dbReference>
<dbReference type="AlphaFoldDB" id="A0A1S8CY19"/>
<gene>
    <name evidence="2" type="ORF">BKE30_02315</name>
</gene>
<dbReference type="PANTHER" id="PTHR37539">
    <property type="entry name" value="SECRETED PROTEIN-RELATED"/>
    <property type="match status" value="1"/>
</dbReference>
<reference evidence="2 3" key="1">
    <citation type="submission" date="2016-10" db="EMBL/GenBank/DDBJ databases">
        <title>Draft Genome sequence of Alkanindiges sp. strain H1.</title>
        <authorList>
            <person name="Subhash Y."/>
            <person name="Lee S."/>
        </authorList>
    </citation>
    <scope>NUCLEOTIDE SEQUENCE [LARGE SCALE GENOMIC DNA]</scope>
    <source>
        <strain evidence="2 3">H1</strain>
    </source>
</reference>
<proteinExistence type="predicted"/>
<accession>A0A1S8CY19</accession>
<keyword evidence="3" id="KW-1185">Reference proteome</keyword>
<dbReference type="InterPro" id="IPR037473">
    <property type="entry name" value="Lcp-like"/>
</dbReference>
<sequence length="419" mass="48551">MQTQQLPLHYPARVKPFEHLPHKQWWLKLLEGVTQTHIQPQAKDYQNMMQALWQGDALMDEVVQWILQDNVPARRKLFMQALEQGTATIENCPAVLEQFFQQVEAVPHWVDETLLEEAVRFIQATGENAQIVLRDAALMGGYLLAAFNQVLIKTGALNKGAAQRLAETTRWWMDCTAQQGWKRQAAGWKSTLHVRFIHAMVRHYLSKREDWNNEDMGLPICQLDMAATNLAFSALFLTGLRSLGIFATAQEAKAVMHLWKYMGWLMGIDEAWLYDTEKQGLIALYQMQFMHPEPDWTCQELGKALSLEPLERQYRYFGEWQQKMDYFKHLSYSRYFLLASGKKSMRQLGLPDNIPALYPLLSLPYNLIYFNTRWLTNKKLSPQQIVRGRRAQHNALARYGEHGKTLLKATSAHPANRMA</sequence>